<dbReference type="Gene3D" id="1.10.287.950">
    <property type="entry name" value="Methyl-accepting chemotaxis protein"/>
    <property type="match status" value="1"/>
</dbReference>
<evidence type="ECO:0000313" key="1">
    <source>
        <dbReference type="EMBL" id="KAK3582555.1"/>
    </source>
</evidence>
<organism evidence="1 2">
    <name type="scientific">Potamilus streckersoni</name>
    <dbReference type="NCBI Taxonomy" id="2493646"/>
    <lineage>
        <taxon>Eukaryota</taxon>
        <taxon>Metazoa</taxon>
        <taxon>Spiralia</taxon>
        <taxon>Lophotrochozoa</taxon>
        <taxon>Mollusca</taxon>
        <taxon>Bivalvia</taxon>
        <taxon>Autobranchia</taxon>
        <taxon>Heteroconchia</taxon>
        <taxon>Palaeoheterodonta</taxon>
        <taxon>Unionida</taxon>
        <taxon>Unionoidea</taxon>
        <taxon>Unionidae</taxon>
        <taxon>Ambleminae</taxon>
        <taxon>Lampsilini</taxon>
        <taxon>Potamilus</taxon>
    </lineage>
</organism>
<keyword evidence="2" id="KW-1185">Reference proteome</keyword>
<reference evidence="1" key="2">
    <citation type="journal article" date="2021" name="Genome Biol. Evol.">
        <title>Developing a high-quality reference genome for a parasitic bivalve with doubly uniparental inheritance (Bivalvia: Unionida).</title>
        <authorList>
            <person name="Smith C.H."/>
        </authorList>
    </citation>
    <scope>NUCLEOTIDE SEQUENCE</scope>
    <source>
        <strain evidence="1">CHS0354</strain>
        <tissue evidence="1">Mantle</tissue>
    </source>
</reference>
<dbReference type="AlphaFoldDB" id="A0AAE0VMW3"/>
<name>A0AAE0VMW3_9BIVA</name>
<sequence>MSCEPNTSSFDHFNDNVSINLILRTDLDSQSLSLTDIREFNESQFLAISDASVSVSDSKQNPGGMTFTWKATPNTATRLYVKGIDTTENLFKEISYTTFYDWNGATLNSKISLPQTFKYFSGNSSDKPAITHTFKQNKFYTVKFETYDTNMTLYSTHSLNRKGLDSEFGVFGNVNGVITDVNGVITDVNGVITDVNGVITDVNGVITDVNGVITDVNGVITDVNGVITDVNGVITDVNGVITDVNGVITDVNGVITDVNGVITDVNGAMSIDNGVMSINNEKRVLIYEATE</sequence>
<dbReference type="SUPFAM" id="SSF58104">
    <property type="entry name" value="Methyl-accepting chemotaxis protein (MCP) signaling domain"/>
    <property type="match status" value="1"/>
</dbReference>
<evidence type="ECO:0000313" key="2">
    <source>
        <dbReference type="Proteomes" id="UP001195483"/>
    </source>
</evidence>
<reference evidence="1" key="3">
    <citation type="submission" date="2023-05" db="EMBL/GenBank/DDBJ databases">
        <authorList>
            <person name="Smith C.H."/>
        </authorList>
    </citation>
    <scope>NUCLEOTIDE SEQUENCE</scope>
    <source>
        <strain evidence="1">CHS0354</strain>
        <tissue evidence="1">Mantle</tissue>
    </source>
</reference>
<dbReference type="Proteomes" id="UP001195483">
    <property type="component" value="Unassembled WGS sequence"/>
</dbReference>
<accession>A0AAE0VMW3</accession>
<dbReference type="EMBL" id="JAEAOA010001427">
    <property type="protein sequence ID" value="KAK3582555.1"/>
    <property type="molecule type" value="Genomic_DNA"/>
</dbReference>
<comment type="caution">
    <text evidence="1">The sequence shown here is derived from an EMBL/GenBank/DDBJ whole genome shotgun (WGS) entry which is preliminary data.</text>
</comment>
<reference evidence="1" key="1">
    <citation type="journal article" date="2021" name="Genome Biol. Evol.">
        <title>A High-Quality Reference Genome for a Parasitic Bivalve with Doubly Uniparental Inheritance (Bivalvia: Unionida).</title>
        <authorList>
            <person name="Smith C.H."/>
        </authorList>
    </citation>
    <scope>NUCLEOTIDE SEQUENCE</scope>
    <source>
        <strain evidence="1">CHS0354</strain>
    </source>
</reference>
<proteinExistence type="predicted"/>
<protein>
    <submittedName>
        <fullName evidence="1">Uncharacterized protein</fullName>
    </submittedName>
</protein>
<gene>
    <name evidence="1" type="ORF">CHS0354_024109</name>
</gene>